<organism evidence="4">
    <name type="scientific">Klebsiella quasipneumoniae</name>
    <dbReference type="NCBI Taxonomy" id="1463165"/>
    <lineage>
        <taxon>Bacteria</taxon>
        <taxon>Pseudomonadati</taxon>
        <taxon>Pseudomonadota</taxon>
        <taxon>Gammaproteobacteria</taxon>
        <taxon>Enterobacterales</taxon>
        <taxon>Enterobacteriaceae</taxon>
        <taxon>Klebsiella/Raoultella group</taxon>
        <taxon>Klebsiella</taxon>
        <taxon>Klebsiella pneumoniae complex</taxon>
    </lineage>
</organism>
<name>A0A6M4NTV3_9ENTR</name>
<dbReference type="SMART" id="SM00470">
    <property type="entry name" value="ParB"/>
    <property type="match status" value="1"/>
</dbReference>
<dbReference type="SUPFAM" id="SSF110849">
    <property type="entry name" value="ParB/Sulfiredoxin"/>
    <property type="match status" value="1"/>
</dbReference>
<dbReference type="Pfam" id="PF02195">
    <property type="entry name" value="ParB_N"/>
    <property type="match status" value="1"/>
</dbReference>
<proteinExistence type="inferred from homology"/>
<dbReference type="AlphaFoldDB" id="A0A6M4NTV3"/>
<reference evidence="4" key="1">
    <citation type="submission" date="2019-11" db="EMBL/GenBank/DDBJ databases">
        <authorList>
            <person name="Qin S."/>
            <person name="Dong H."/>
        </authorList>
    </citation>
    <scope>NUCLEOTIDE SEQUENCE</scope>
    <source>
        <strain evidence="4">KP18-31</strain>
        <plasmid evidence="4">pKP18-31-2</plasmid>
    </source>
</reference>
<keyword evidence="4" id="KW-0614">Plasmid</keyword>
<dbReference type="Gene3D" id="3.90.1530.30">
    <property type="match status" value="1"/>
</dbReference>
<dbReference type="GO" id="GO:0007059">
    <property type="term" value="P:chromosome segregation"/>
    <property type="evidence" value="ECO:0007669"/>
    <property type="project" value="TreeGrafter"/>
</dbReference>
<accession>A0A6M4NTV3</accession>
<evidence type="ECO:0000313" key="4">
    <source>
        <dbReference type="EMBL" id="QJS00608.1"/>
    </source>
</evidence>
<evidence type="ECO:0000256" key="2">
    <source>
        <dbReference type="ARBA" id="ARBA00074268"/>
    </source>
</evidence>
<evidence type="ECO:0000256" key="1">
    <source>
        <dbReference type="ARBA" id="ARBA00006295"/>
    </source>
</evidence>
<dbReference type="GO" id="GO:0005694">
    <property type="term" value="C:chromosome"/>
    <property type="evidence" value="ECO:0007669"/>
    <property type="project" value="TreeGrafter"/>
</dbReference>
<protein>
    <recommendedName>
        <fullName evidence="2">Uncharacterized protein YubM</fullName>
    </recommendedName>
</protein>
<dbReference type="PANTHER" id="PTHR33375:SF7">
    <property type="entry name" value="CHROMOSOME 2-PARTITIONING PROTEIN PARB-RELATED"/>
    <property type="match status" value="1"/>
</dbReference>
<geneLocation type="plasmid" evidence="4">
    <name>pKP18-31-2</name>
</geneLocation>
<sequence>MSVTESKAKTPAKTSKKVVKPAESAALKAALEAAQIEMVPLSALVKSPLNVRTIPYPPESVREMADSILAVGLIQNLVVHTLPDGLSGVAAGGRRLAALQLLQREQRIDAGHQVIVKRVSDELAVVASMVENNNRVAMHPAEQISGFRTLSEQGKTPAQIGDQLGYSSRHVQRMLKLASLAPELIALLAENTLDVEQCQALSLESDPARQVEIYQRVKAQHSYAPAHMLKRAITDTEISVRDARFMFVGREAYEAAGGEVREDLFSAQEGDGTADGVLVGRLVQEKLESAALAVEMQEGWSWSLAREGAVRNYGDDREHYLVLPEPEGELSADEQRRLDELYATQEATATYEDEAAIQVLIDEIEEAASIRAWTPEQKAACGVVVSLSDGELCIQRGVQKKVQAAVADAQESTVSQASIHVVASSTPDVAEGISVPLLKKMSSERTLAVQAELVRQPQKAVALMVWRLCSCVFHYCMGSVWI</sequence>
<dbReference type="InterPro" id="IPR041468">
    <property type="entry name" value="HTH_ParB/Spo0J"/>
</dbReference>
<dbReference type="FunFam" id="1.10.10.2830:FF:000001">
    <property type="entry name" value="Chromosome partitioning protein ParB"/>
    <property type="match status" value="1"/>
</dbReference>
<dbReference type="InterPro" id="IPR050336">
    <property type="entry name" value="Chromosome_partition/occlusion"/>
</dbReference>
<dbReference type="Gene3D" id="1.10.10.2830">
    <property type="match status" value="1"/>
</dbReference>
<dbReference type="CDD" id="cd16406">
    <property type="entry name" value="ParB_N_like"/>
    <property type="match status" value="1"/>
</dbReference>
<evidence type="ECO:0000259" key="3">
    <source>
        <dbReference type="SMART" id="SM00470"/>
    </source>
</evidence>
<dbReference type="InterPro" id="IPR003115">
    <property type="entry name" value="ParB_N"/>
</dbReference>
<dbReference type="EMBL" id="MN661403">
    <property type="protein sequence ID" value="QJS00608.1"/>
    <property type="molecule type" value="Genomic_DNA"/>
</dbReference>
<comment type="similarity">
    <text evidence="1">Belongs to the ParB family.</text>
</comment>
<dbReference type="Pfam" id="PF17762">
    <property type="entry name" value="HTH_ParB"/>
    <property type="match status" value="1"/>
</dbReference>
<dbReference type="SUPFAM" id="SSF109709">
    <property type="entry name" value="KorB DNA-binding domain-like"/>
    <property type="match status" value="1"/>
</dbReference>
<dbReference type="InterPro" id="IPR036086">
    <property type="entry name" value="ParB/Sulfiredoxin_sf"/>
</dbReference>
<feature type="domain" description="ParB-like N-terminal" evidence="3">
    <location>
        <begin position="37"/>
        <end position="133"/>
    </location>
</feature>
<dbReference type="PANTHER" id="PTHR33375">
    <property type="entry name" value="CHROMOSOME-PARTITIONING PROTEIN PARB-RELATED"/>
    <property type="match status" value="1"/>
</dbReference>